<keyword evidence="5" id="KW-0963">Cytoplasm</keyword>
<protein>
    <recommendedName>
        <fullName evidence="4 13">Dihydrolipoyl dehydrogenase</fullName>
        <ecNumber evidence="3 13">1.8.1.4</ecNumber>
    </recommendedName>
</protein>
<proteinExistence type="inferred from homology"/>
<evidence type="ECO:0000259" key="14">
    <source>
        <dbReference type="Pfam" id="PF02852"/>
    </source>
</evidence>
<name>A0ABS8HW50_9FIRM</name>
<evidence type="ECO:0000256" key="3">
    <source>
        <dbReference type="ARBA" id="ARBA00012608"/>
    </source>
</evidence>
<dbReference type="Gene3D" id="3.50.50.60">
    <property type="entry name" value="FAD/NAD(P)-binding domain"/>
    <property type="match status" value="2"/>
</dbReference>
<dbReference type="EC" id="1.8.1.4" evidence="3 13"/>
<dbReference type="RefSeq" id="WP_229536198.1">
    <property type="nucleotide sequence ID" value="NZ_JAJHJB010000028.1"/>
</dbReference>
<dbReference type="InterPro" id="IPR006258">
    <property type="entry name" value="Lipoamide_DH"/>
</dbReference>
<evidence type="ECO:0000256" key="13">
    <source>
        <dbReference type="RuleBase" id="RU003692"/>
    </source>
</evidence>
<comment type="subcellular location">
    <subcellularLocation>
        <location evidence="1">Cytoplasm</location>
    </subcellularLocation>
</comment>
<dbReference type="InterPro" id="IPR016156">
    <property type="entry name" value="FAD/NAD-linked_Rdtase_dimer_sf"/>
</dbReference>
<dbReference type="InterPro" id="IPR001100">
    <property type="entry name" value="Pyr_nuc-diS_OxRdtase"/>
</dbReference>
<keyword evidence="17" id="KW-1185">Reference proteome</keyword>
<evidence type="ECO:0000313" key="16">
    <source>
        <dbReference type="EMBL" id="MCC5467172.1"/>
    </source>
</evidence>
<dbReference type="InterPro" id="IPR036188">
    <property type="entry name" value="FAD/NAD-bd_sf"/>
</dbReference>
<feature type="domain" description="FAD/NAD(P)-binding" evidence="15">
    <location>
        <begin position="3"/>
        <end position="321"/>
    </location>
</feature>
<dbReference type="Pfam" id="PF02852">
    <property type="entry name" value="Pyr_redox_dim"/>
    <property type="match status" value="1"/>
</dbReference>
<keyword evidence="6 13" id="KW-0285">Flavoprotein</keyword>
<dbReference type="PROSITE" id="PS00076">
    <property type="entry name" value="PYRIDINE_REDOX_1"/>
    <property type="match status" value="1"/>
</dbReference>
<dbReference type="InterPro" id="IPR023753">
    <property type="entry name" value="FAD/NAD-binding_dom"/>
</dbReference>
<comment type="caution">
    <text evidence="16">The sequence shown here is derived from an EMBL/GenBank/DDBJ whole genome shotgun (WGS) entry which is preliminary data.</text>
</comment>
<gene>
    <name evidence="16" type="primary">lpdA</name>
    <name evidence="16" type="ORF">LMF89_17705</name>
</gene>
<dbReference type="EMBL" id="JAJHJB010000028">
    <property type="protein sequence ID" value="MCC5467172.1"/>
    <property type="molecule type" value="Genomic_DNA"/>
</dbReference>
<dbReference type="SUPFAM" id="SSF51905">
    <property type="entry name" value="FAD/NAD(P)-binding domain"/>
    <property type="match status" value="1"/>
</dbReference>
<dbReference type="PANTHER" id="PTHR22912">
    <property type="entry name" value="DISULFIDE OXIDOREDUCTASE"/>
    <property type="match status" value="1"/>
</dbReference>
<evidence type="ECO:0000259" key="15">
    <source>
        <dbReference type="Pfam" id="PF07992"/>
    </source>
</evidence>
<dbReference type="SUPFAM" id="SSF55424">
    <property type="entry name" value="FAD/NAD-linked reductases, dimerisation (C-terminal) domain"/>
    <property type="match status" value="1"/>
</dbReference>
<evidence type="ECO:0000256" key="9">
    <source>
        <dbReference type="ARBA" id="ARBA00023027"/>
    </source>
</evidence>
<dbReference type="InterPro" id="IPR012999">
    <property type="entry name" value="Pyr_OxRdtase_I_AS"/>
</dbReference>
<sequence length="466" mass="48892">MKKKVIIVGGGPGGYVAAIRAAQLGAEVHIVEKEKMGGTCLNVGCIPTKALLHTAKLYHTVQEEINNGLRVEGISLDWPALMARKDTIVNRLVQGVKGLLKAHGVKTHSGQAVLKDAHKVQVVGENTVTLDADIIVLASGSVPSKIPVPGANSAGVIDSTAALSLPKVPKSLVIIGGGVIGTEFASLYSSFGTKVTIVEMLPEILPMVDRQIAKRVKEKLTECNIDFMLEAGLKEILSTSNGLSAVVQTAGKNHEVAGEYILMATGRKANIHNMGLEEVGIQTERGRIVVNEYFATNIPHIYAIGDCNAQMMLAHAASAQGVAAVEYALGHRPFYNPKVIPSCIYTIPEAAGVGLTEDEAAAQGISYKVGLFPLMANGKSLIEGCESGLIKLIVAEKSGEILGGHIFGPRATDLIGEIALAMNLEATVDEVIATIHAHPTMSEGIAEAALSVSGNAIHWPPGAKIL</sequence>
<evidence type="ECO:0000313" key="17">
    <source>
        <dbReference type="Proteomes" id="UP001165492"/>
    </source>
</evidence>
<dbReference type="Gene3D" id="3.30.390.30">
    <property type="match status" value="1"/>
</dbReference>
<accession>A0ABS8HW50</accession>
<evidence type="ECO:0000256" key="4">
    <source>
        <dbReference type="ARBA" id="ARBA00016961"/>
    </source>
</evidence>
<keyword evidence="10" id="KW-1015">Disulfide bond</keyword>
<keyword evidence="9 13" id="KW-0520">NAD</keyword>
<evidence type="ECO:0000256" key="10">
    <source>
        <dbReference type="ARBA" id="ARBA00023157"/>
    </source>
</evidence>
<dbReference type="PRINTS" id="PR00368">
    <property type="entry name" value="FADPNR"/>
</dbReference>
<dbReference type="PANTHER" id="PTHR22912:SF217">
    <property type="entry name" value="DIHYDROLIPOYL DEHYDROGENASE"/>
    <property type="match status" value="1"/>
</dbReference>
<dbReference type="PIRSF" id="PIRSF000350">
    <property type="entry name" value="Mercury_reductase_MerA"/>
    <property type="match status" value="1"/>
</dbReference>
<dbReference type="InterPro" id="IPR050151">
    <property type="entry name" value="Class-I_Pyr_Nuc-Dis_Oxidored"/>
</dbReference>
<evidence type="ECO:0000256" key="2">
    <source>
        <dbReference type="ARBA" id="ARBA00007532"/>
    </source>
</evidence>
<dbReference type="Proteomes" id="UP001165492">
    <property type="component" value="Unassembled WGS sequence"/>
</dbReference>
<evidence type="ECO:0000256" key="12">
    <source>
        <dbReference type="ARBA" id="ARBA00049187"/>
    </source>
</evidence>
<comment type="catalytic activity">
    <reaction evidence="12 13">
        <text>N(6)-[(R)-dihydrolipoyl]-L-lysyl-[protein] + NAD(+) = N(6)-[(R)-lipoyl]-L-lysyl-[protein] + NADH + H(+)</text>
        <dbReference type="Rhea" id="RHEA:15045"/>
        <dbReference type="Rhea" id="RHEA-COMP:10474"/>
        <dbReference type="Rhea" id="RHEA-COMP:10475"/>
        <dbReference type="ChEBI" id="CHEBI:15378"/>
        <dbReference type="ChEBI" id="CHEBI:57540"/>
        <dbReference type="ChEBI" id="CHEBI:57945"/>
        <dbReference type="ChEBI" id="CHEBI:83099"/>
        <dbReference type="ChEBI" id="CHEBI:83100"/>
        <dbReference type="EC" id="1.8.1.4"/>
    </reaction>
</comment>
<keyword evidence="11 13" id="KW-0676">Redox-active center</keyword>
<dbReference type="NCBIfam" id="TIGR01350">
    <property type="entry name" value="lipoamide_DH"/>
    <property type="match status" value="1"/>
</dbReference>
<dbReference type="GO" id="GO:0004148">
    <property type="term" value="F:dihydrolipoyl dehydrogenase (NADH) activity"/>
    <property type="evidence" value="ECO:0007669"/>
    <property type="project" value="UniProtKB-EC"/>
</dbReference>
<evidence type="ECO:0000256" key="8">
    <source>
        <dbReference type="ARBA" id="ARBA00023002"/>
    </source>
</evidence>
<organism evidence="16 17">
    <name type="scientific">Pelosinus baikalensis</name>
    <dbReference type="NCBI Taxonomy" id="2892015"/>
    <lineage>
        <taxon>Bacteria</taxon>
        <taxon>Bacillati</taxon>
        <taxon>Bacillota</taxon>
        <taxon>Negativicutes</taxon>
        <taxon>Selenomonadales</taxon>
        <taxon>Sporomusaceae</taxon>
        <taxon>Pelosinus</taxon>
    </lineage>
</organism>
<comment type="cofactor">
    <cofactor evidence="13">
        <name>FAD</name>
        <dbReference type="ChEBI" id="CHEBI:57692"/>
    </cofactor>
    <text evidence="13">Binds 1 FAD per subunit.</text>
</comment>
<evidence type="ECO:0000256" key="11">
    <source>
        <dbReference type="ARBA" id="ARBA00023284"/>
    </source>
</evidence>
<feature type="domain" description="Pyridine nucleotide-disulphide oxidoreductase dimerisation" evidence="14">
    <location>
        <begin position="340"/>
        <end position="449"/>
    </location>
</feature>
<keyword evidence="7 13" id="KW-0274">FAD</keyword>
<reference evidence="16" key="1">
    <citation type="submission" date="2021-11" db="EMBL/GenBank/DDBJ databases">
        <title>Description of a new species Pelosinus isolated from the bottom sediments of Lake Baikal.</title>
        <authorList>
            <person name="Zakharyuk A."/>
        </authorList>
    </citation>
    <scope>NUCLEOTIDE SEQUENCE</scope>
    <source>
        <strain evidence="16">Bkl1</strain>
    </source>
</reference>
<evidence type="ECO:0000256" key="5">
    <source>
        <dbReference type="ARBA" id="ARBA00022490"/>
    </source>
</evidence>
<dbReference type="InterPro" id="IPR004099">
    <property type="entry name" value="Pyr_nucl-diS_OxRdtase_dimer"/>
</dbReference>
<evidence type="ECO:0000256" key="6">
    <source>
        <dbReference type="ARBA" id="ARBA00022630"/>
    </source>
</evidence>
<comment type="similarity">
    <text evidence="2 13">Belongs to the class-I pyridine nucleotide-disulfide oxidoreductase family.</text>
</comment>
<evidence type="ECO:0000256" key="7">
    <source>
        <dbReference type="ARBA" id="ARBA00022827"/>
    </source>
</evidence>
<evidence type="ECO:0000256" key="1">
    <source>
        <dbReference type="ARBA" id="ARBA00004496"/>
    </source>
</evidence>
<dbReference type="Pfam" id="PF07992">
    <property type="entry name" value="Pyr_redox_2"/>
    <property type="match status" value="1"/>
</dbReference>
<keyword evidence="8 13" id="KW-0560">Oxidoreductase</keyword>
<comment type="miscellaneous">
    <text evidence="13">The active site is a redox-active disulfide bond.</text>
</comment>
<dbReference type="PRINTS" id="PR00411">
    <property type="entry name" value="PNDRDTASEI"/>
</dbReference>